<feature type="region of interest" description="Disordered" evidence="11">
    <location>
        <begin position="80"/>
        <end position="107"/>
    </location>
</feature>
<gene>
    <name evidence="13" type="ORF">EG68_01315</name>
</gene>
<dbReference type="InterPro" id="IPR036236">
    <property type="entry name" value="Znf_C2H2_sf"/>
</dbReference>
<keyword evidence="9" id="KW-0539">Nucleus</keyword>
<comment type="caution">
    <text evidence="13">The sequence shown here is derived from an EMBL/GenBank/DDBJ whole genome shotgun (WGS) entry which is preliminary data.</text>
</comment>
<keyword evidence="14" id="KW-1185">Reference proteome</keyword>
<keyword evidence="2" id="KW-0479">Metal-binding</keyword>
<evidence type="ECO:0000256" key="4">
    <source>
        <dbReference type="ARBA" id="ARBA00022771"/>
    </source>
</evidence>
<dbReference type="GO" id="GO:0003677">
    <property type="term" value="F:DNA binding"/>
    <property type="evidence" value="ECO:0007669"/>
    <property type="project" value="UniProtKB-KW"/>
</dbReference>
<dbReference type="GO" id="GO:0005634">
    <property type="term" value="C:nucleus"/>
    <property type="evidence" value="ECO:0007669"/>
    <property type="project" value="UniProtKB-SubCell"/>
</dbReference>
<dbReference type="InterPro" id="IPR013087">
    <property type="entry name" value="Znf_C2H2_type"/>
</dbReference>
<dbReference type="AlphaFoldDB" id="A0A8S9ZC46"/>
<keyword evidence="7" id="KW-0238">DNA-binding</keyword>
<feature type="region of interest" description="Disordered" evidence="11">
    <location>
        <begin position="306"/>
        <end position="331"/>
    </location>
</feature>
<dbReference type="Pfam" id="PF13913">
    <property type="entry name" value="zf-C2HC_2"/>
    <property type="match status" value="2"/>
</dbReference>
<dbReference type="PROSITE" id="PS50157">
    <property type="entry name" value="ZINC_FINGER_C2H2_2"/>
    <property type="match status" value="3"/>
</dbReference>
<protein>
    <recommendedName>
        <fullName evidence="12">C2H2-type domain-containing protein</fullName>
    </recommendedName>
</protein>
<evidence type="ECO:0000256" key="7">
    <source>
        <dbReference type="ARBA" id="ARBA00023125"/>
    </source>
</evidence>
<reference evidence="13" key="1">
    <citation type="submission" date="2019-07" db="EMBL/GenBank/DDBJ databases">
        <title>Annotation for the trematode Paragonimus miyazaki's.</title>
        <authorList>
            <person name="Choi Y.-J."/>
        </authorList>
    </citation>
    <scope>NUCLEOTIDE SEQUENCE</scope>
    <source>
        <strain evidence="13">Japan</strain>
    </source>
</reference>
<dbReference type="OrthoDB" id="6249959at2759"/>
<dbReference type="SUPFAM" id="SSF57667">
    <property type="entry name" value="beta-beta-alpha zinc fingers"/>
    <property type="match status" value="2"/>
</dbReference>
<dbReference type="Gene3D" id="3.30.160.60">
    <property type="entry name" value="Classic Zinc Finger"/>
    <property type="match status" value="3"/>
</dbReference>
<comment type="subcellular location">
    <subcellularLocation>
        <location evidence="1">Nucleus</location>
    </subcellularLocation>
</comment>
<dbReference type="Proteomes" id="UP000822476">
    <property type="component" value="Unassembled WGS sequence"/>
</dbReference>
<feature type="domain" description="C2H2-type" evidence="12">
    <location>
        <begin position="177"/>
        <end position="200"/>
    </location>
</feature>
<keyword evidence="4 10" id="KW-0863">Zinc-finger</keyword>
<dbReference type="FunFam" id="3.30.160.60:FF:000557">
    <property type="entry name" value="zinc finger and SCAN domain-containing protein 29"/>
    <property type="match status" value="1"/>
</dbReference>
<evidence type="ECO:0000313" key="13">
    <source>
        <dbReference type="EMBL" id="KAF7261367.1"/>
    </source>
</evidence>
<evidence type="ECO:0000313" key="14">
    <source>
        <dbReference type="Proteomes" id="UP000822476"/>
    </source>
</evidence>
<dbReference type="FunFam" id="3.30.160.60:FF:000325">
    <property type="entry name" value="ZFP90 zinc finger protein"/>
    <property type="match status" value="1"/>
</dbReference>
<evidence type="ECO:0000259" key="12">
    <source>
        <dbReference type="PROSITE" id="PS50157"/>
    </source>
</evidence>
<evidence type="ECO:0000256" key="11">
    <source>
        <dbReference type="SAM" id="MobiDB-lite"/>
    </source>
</evidence>
<dbReference type="SMART" id="SM00355">
    <property type="entry name" value="ZnF_C2H2"/>
    <property type="match status" value="3"/>
</dbReference>
<dbReference type="Pfam" id="PF00096">
    <property type="entry name" value="zf-C2H2"/>
    <property type="match status" value="1"/>
</dbReference>
<evidence type="ECO:0000256" key="10">
    <source>
        <dbReference type="PROSITE-ProRule" id="PRU00042"/>
    </source>
</evidence>
<evidence type="ECO:0000256" key="9">
    <source>
        <dbReference type="ARBA" id="ARBA00023242"/>
    </source>
</evidence>
<accession>A0A8S9ZC46</accession>
<dbReference type="PANTHER" id="PTHR24394">
    <property type="entry name" value="ZINC FINGER PROTEIN"/>
    <property type="match status" value="1"/>
</dbReference>
<evidence type="ECO:0000256" key="2">
    <source>
        <dbReference type="ARBA" id="ARBA00022723"/>
    </source>
</evidence>
<evidence type="ECO:0000256" key="3">
    <source>
        <dbReference type="ARBA" id="ARBA00022737"/>
    </source>
</evidence>
<evidence type="ECO:0000256" key="5">
    <source>
        <dbReference type="ARBA" id="ARBA00022833"/>
    </source>
</evidence>
<keyword evidence="6" id="KW-0805">Transcription regulation</keyword>
<organism evidence="13 14">
    <name type="scientific">Paragonimus skrjabini miyazakii</name>
    <dbReference type="NCBI Taxonomy" id="59628"/>
    <lineage>
        <taxon>Eukaryota</taxon>
        <taxon>Metazoa</taxon>
        <taxon>Spiralia</taxon>
        <taxon>Lophotrochozoa</taxon>
        <taxon>Platyhelminthes</taxon>
        <taxon>Trematoda</taxon>
        <taxon>Digenea</taxon>
        <taxon>Plagiorchiida</taxon>
        <taxon>Troglotremata</taxon>
        <taxon>Troglotrematidae</taxon>
        <taxon>Paragonimus</taxon>
    </lineage>
</organism>
<keyword evidence="3" id="KW-0677">Repeat</keyword>
<evidence type="ECO:0000256" key="8">
    <source>
        <dbReference type="ARBA" id="ARBA00023163"/>
    </source>
</evidence>
<dbReference type="GO" id="GO:0000981">
    <property type="term" value="F:DNA-binding transcription factor activity, RNA polymerase II-specific"/>
    <property type="evidence" value="ECO:0007669"/>
    <property type="project" value="TreeGrafter"/>
</dbReference>
<feature type="domain" description="C2H2-type" evidence="12">
    <location>
        <begin position="145"/>
        <end position="172"/>
    </location>
</feature>
<feature type="domain" description="C2H2-type" evidence="12">
    <location>
        <begin position="117"/>
        <end position="144"/>
    </location>
</feature>
<dbReference type="GO" id="GO:0008270">
    <property type="term" value="F:zinc ion binding"/>
    <property type="evidence" value="ECO:0007669"/>
    <property type="project" value="UniProtKB-KW"/>
</dbReference>
<name>A0A8S9ZC46_9TREM</name>
<sequence length="350" mass="39178">MVLDSKDRFKSGSKMRKKSLEVDQRTDTPPNNDEAPIRPADLAVVTGSVVSDPDMVENMDFDQSEHEGITVILPVTSLRSIQRPQTGQKRLARDEDGSPDSGPTKSVITEEKRIRKFICRYCNKAFSLMNVLKVHERIHTGEKPYICDICDKAFNQSGSLNRHKNTHLKRSSDNRSYSCRYCSRQFLHSSQLQDHEASEHGAKVVTTPMLDSSVPNLYDSKSRSTGFCEINAVSSPMRIRGFTGADSGLSLTDEIPTSLPNLSAVTNMFNKFDTNSIGYPPLSVALSLFNSQTDAYSVSHAENSTLKVSDKQHPTMDRYSDSRTENHSPDTCVPRTTEFGKHMIQQISKY</sequence>
<proteinExistence type="predicted"/>
<feature type="compositionally biased region" description="Basic and acidic residues" evidence="11">
    <location>
        <begin position="1"/>
        <end position="10"/>
    </location>
</feature>
<dbReference type="PANTHER" id="PTHR24394:SF48">
    <property type="entry name" value="ZINC FINGER PROTEIN 771"/>
    <property type="match status" value="1"/>
</dbReference>
<dbReference type="EMBL" id="JTDE01000405">
    <property type="protein sequence ID" value="KAF7261367.1"/>
    <property type="molecule type" value="Genomic_DNA"/>
</dbReference>
<evidence type="ECO:0000256" key="1">
    <source>
        <dbReference type="ARBA" id="ARBA00004123"/>
    </source>
</evidence>
<dbReference type="PROSITE" id="PS00028">
    <property type="entry name" value="ZINC_FINGER_C2H2_1"/>
    <property type="match status" value="3"/>
</dbReference>
<evidence type="ECO:0000256" key="6">
    <source>
        <dbReference type="ARBA" id="ARBA00023015"/>
    </source>
</evidence>
<keyword evidence="8" id="KW-0804">Transcription</keyword>
<feature type="region of interest" description="Disordered" evidence="11">
    <location>
        <begin position="1"/>
        <end position="39"/>
    </location>
</feature>
<feature type="compositionally biased region" description="Basic and acidic residues" evidence="11">
    <location>
        <begin position="308"/>
        <end position="328"/>
    </location>
</feature>
<keyword evidence="5" id="KW-0862">Zinc</keyword>